<feature type="region of interest" description="Disordered" evidence="1">
    <location>
        <begin position="1"/>
        <end position="22"/>
    </location>
</feature>
<dbReference type="EMBL" id="BX294147">
    <property type="protein sequence ID" value="CAD78582.1"/>
    <property type="molecule type" value="Genomic_DNA"/>
</dbReference>
<proteinExistence type="predicted"/>
<dbReference type="RefSeq" id="WP_011121809.1">
    <property type="nucleotide sequence ID" value="NC_005027.1"/>
</dbReference>
<gene>
    <name evidence="2" type="ordered locus">RB8327</name>
</gene>
<dbReference type="OrthoDB" id="9877501at2"/>
<protein>
    <submittedName>
        <fullName evidence="2">Uncharacterized protein</fullName>
    </submittedName>
</protein>
<dbReference type="Proteomes" id="UP000001025">
    <property type="component" value="Chromosome"/>
</dbReference>
<dbReference type="EnsemblBacteria" id="CAD78582">
    <property type="protein sequence ID" value="CAD78582"/>
    <property type="gene ID" value="RB8327"/>
</dbReference>
<feature type="compositionally biased region" description="Polar residues" evidence="1">
    <location>
        <begin position="12"/>
        <end position="21"/>
    </location>
</feature>
<sequence>MFRAGQGRAVVSAQSSGQSYQDPAWIPWGQISVAEELLGDVPVFTLQGWILPNELGGAAGQPVNRIDDRWNALVSHRNPAPHDRFTART</sequence>
<dbReference type="HOGENOM" id="CLU_2452595_0_0_0"/>
<evidence type="ECO:0000313" key="2">
    <source>
        <dbReference type="EMBL" id="CAD78582.1"/>
    </source>
</evidence>
<accession>Q7UFU8</accession>
<dbReference type="PATRIC" id="fig|243090.15.peg.4013"/>
<reference evidence="2 3" key="1">
    <citation type="journal article" date="2003" name="Proc. Natl. Acad. Sci. U.S.A.">
        <title>Complete genome sequence of the marine planctomycete Pirellula sp. strain 1.</title>
        <authorList>
            <person name="Gloeckner F.O."/>
            <person name="Kube M."/>
            <person name="Bauer M."/>
            <person name="Teeling H."/>
            <person name="Lombardot T."/>
            <person name="Ludwig W."/>
            <person name="Gade D."/>
            <person name="Beck A."/>
            <person name="Borzym K."/>
            <person name="Heitmann K."/>
            <person name="Rabus R."/>
            <person name="Schlesner H."/>
            <person name="Amann R."/>
            <person name="Reinhardt R."/>
        </authorList>
    </citation>
    <scope>NUCLEOTIDE SEQUENCE [LARGE SCALE GENOMIC DNA]</scope>
    <source>
        <strain evidence="3">DSM 10527 / NCIMB 13988 / SH1</strain>
    </source>
</reference>
<evidence type="ECO:0000256" key="1">
    <source>
        <dbReference type="SAM" id="MobiDB-lite"/>
    </source>
</evidence>
<dbReference type="KEGG" id="rba:RB8327"/>
<keyword evidence="3" id="KW-1185">Reference proteome</keyword>
<evidence type="ECO:0000313" key="3">
    <source>
        <dbReference type="Proteomes" id="UP000001025"/>
    </source>
</evidence>
<dbReference type="InParanoid" id="Q7UFU8"/>
<name>Q7UFU8_RHOBA</name>
<organism evidence="2 3">
    <name type="scientific">Rhodopirellula baltica (strain DSM 10527 / NCIMB 13988 / SH1)</name>
    <dbReference type="NCBI Taxonomy" id="243090"/>
    <lineage>
        <taxon>Bacteria</taxon>
        <taxon>Pseudomonadati</taxon>
        <taxon>Planctomycetota</taxon>
        <taxon>Planctomycetia</taxon>
        <taxon>Pirellulales</taxon>
        <taxon>Pirellulaceae</taxon>
        <taxon>Rhodopirellula</taxon>
    </lineage>
</organism>
<dbReference type="AlphaFoldDB" id="Q7UFU8"/>